<dbReference type="PANTHER" id="PTHR22803">
    <property type="entry name" value="MANNOSE, PHOSPHOLIPASE, LECTIN RECEPTOR RELATED"/>
    <property type="match status" value="1"/>
</dbReference>
<evidence type="ECO:0000259" key="5">
    <source>
        <dbReference type="PROSITE" id="PS50041"/>
    </source>
</evidence>
<dbReference type="InterPro" id="IPR016186">
    <property type="entry name" value="C-type_lectin-like/link_sf"/>
</dbReference>
<dbReference type="PROSITE" id="PS00615">
    <property type="entry name" value="C_TYPE_LECTIN_1"/>
    <property type="match status" value="1"/>
</dbReference>
<evidence type="ECO:0000256" key="3">
    <source>
        <dbReference type="SAM" id="Coils"/>
    </source>
</evidence>
<keyword evidence="4" id="KW-0812">Transmembrane</keyword>
<evidence type="ECO:0000313" key="7">
    <source>
        <dbReference type="Proteomes" id="UP001619887"/>
    </source>
</evidence>
<keyword evidence="2" id="KW-1015">Disulfide bond</keyword>
<dbReference type="CDD" id="cd03590">
    <property type="entry name" value="CLECT_DC-SIGN_like"/>
    <property type="match status" value="1"/>
</dbReference>
<keyword evidence="7" id="KW-1185">Reference proteome</keyword>
<dbReference type="Gene3D" id="3.10.100.10">
    <property type="entry name" value="Mannose-Binding Protein A, subunit A"/>
    <property type="match status" value="1"/>
</dbReference>
<keyword evidence="4" id="KW-0472">Membrane</keyword>
<evidence type="ECO:0000256" key="4">
    <source>
        <dbReference type="SAM" id="Phobius"/>
    </source>
</evidence>
<dbReference type="InterPro" id="IPR016187">
    <property type="entry name" value="CTDL_fold"/>
</dbReference>
<dbReference type="AlphaFoldDB" id="A0ABD2HLD9"/>
<keyword evidence="4" id="KW-1133">Transmembrane helix</keyword>
<dbReference type="Proteomes" id="UP001619887">
    <property type="component" value="Unassembled WGS sequence"/>
</dbReference>
<gene>
    <name evidence="6" type="ORF">OYC64_016696</name>
</gene>
<reference evidence="6 7" key="1">
    <citation type="journal article" date="2022" name="G3 (Bethesda)">
        <title>Evaluating Illumina-, Nanopore-, and PacBio-based genome assembly strategies with the bald notothen, Trematomus borchgrevinki.</title>
        <authorList>
            <person name="Rayamajhi N."/>
            <person name="Cheng C.C."/>
            <person name="Catchen J.M."/>
        </authorList>
    </citation>
    <scope>NUCLEOTIDE SEQUENCE [LARGE SCALE GENOMIC DNA]</scope>
    <source>
        <strain evidence="6">AGRC-2024</strain>
    </source>
</reference>
<dbReference type="SUPFAM" id="SSF56436">
    <property type="entry name" value="C-type lectin-like"/>
    <property type="match status" value="1"/>
</dbReference>
<sequence>MVSLEDEPEIYENFEDVSDRKAASRRSVEDFKVPAAAPGMKMNRLVVVSLGLLCILQAALIIYLISQQNSLTEERDQMKRNNLDLKASGKNLTEERDDLKRTVKDFDLEAQLKMTVSQQNSLTEERDKLKRINLEMVATNKNLAKERDDLKKSVTPLGWKYFSSSLYTISSIRKNWQESRDDCLQKGADLVIVNSREEENFLSQFHETMWIGLTDLETEGTWKWVDGTPMTERYWGPGEPNGRTSENCGDIKQYDVGKRWNDANCNIKVCWTCEKKVSP</sequence>
<protein>
    <recommendedName>
        <fullName evidence="5">C-type lectin domain-containing protein</fullName>
    </recommendedName>
</protein>
<dbReference type="InterPro" id="IPR001304">
    <property type="entry name" value="C-type_lectin-like"/>
</dbReference>
<keyword evidence="1" id="KW-0430">Lectin</keyword>
<name>A0ABD2HLD9_PAGBO</name>
<dbReference type="GO" id="GO:0030246">
    <property type="term" value="F:carbohydrate binding"/>
    <property type="evidence" value="ECO:0007669"/>
    <property type="project" value="UniProtKB-KW"/>
</dbReference>
<reference evidence="6 7" key="2">
    <citation type="journal article" date="2024" name="G3 (Bethesda)">
        <title>The genome of the cryopelagic Antarctic bald notothen, Trematomus borchgrevinki.</title>
        <authorList>
            <person name="Rayamajhi N."/>
            <person name="Rivera-Colon A.G."/>
            <person name="Minhas B.F."/>
            <person name="Cheng C.C."/>
            <person name="Catchen J.M."/>
        </authorList>
    </citation>
    <scope>NUCLEOTIDE SEQUENCE [LARGE SCALE GENOMIC DNA]</scope>
    <source>
        <strain evidence="6">AGRC-2024</strain>
    </source>
</reference>
<feature type="coiled-coil region" evidence="3">
    <location>
        <begin position="68"/>
        <end position="149"/>
    </location>
</feature>
<accession>A0ABD2HLD9</accession>
<feature type="transmembrane region" description="Helical" evidence="4">
    <location>
        <begin position="45"/>
        <end position="65"/>
    </location>
</feature>
<dbReference type="SMART" id="SM00034">
    <property type="entry name" value="CLECT"/>
    <property type="match status" value="1"/>
</dbReference>
<feature type="domain" description="C-type lectin" evidence="5">
    <location>
        <begin position="162"/>
        <end position="274"/>
    </location>
</feature>
<dbReference type="Pfam" id="PF00059">
    <property type="entry name" value="Lectin_C"/>
    <property type="match status" value="1"/>
</dbReference>
<dbReference type="PROSITE" id="PS50041">
    <property type="entry name" value="C_TYPE_LECTIN_2"/>
    <property type="match status" value="1"/>
</dbReference>
<dbReference type="EMBL" id="JBIYXZ010002068">
    <property type="protein sequence ID" value="KAL3066797.1"/>
    <property type="molecule type" value="Genomic_DNA"/>
</dbReference>
<comment type="caution">
    <text evidence="6">The sequence shown here is derived from an EMBL/GenBank/DDBJ whole genome shotgun (WGS) entry which is preliminary data.</text>
</comment>
<dbReference type="InterPro" id="IPR050111">
    <property type="entry name" value="C-type_lectin/snaclec_domain"/>
</dbReference>
<evidence type="ECO:0000256" key="2">
    <source>
        <dbReference type="ARBA" id="ARBA00023157"/>
    </source>
</evidence>
<evidence type="ECO:0000256" key="1">
    <source>
        <dbReference type="ARBA" id="ARBA00022734"/>
    </source>
</evidence>
<evidence type="ECO:0000313" key="6">
    <source>
        <dbReference type="EMBL" id="KAL3066797.1"/>
    </source>
</evidence>
<dbReference type="InterPro" id="IPR018378">
    <property type="entry name" value="C-type_lectin_CS"/>
</dbReference>
<proteinExistence type="predicted"/>
<organism evidence="6 7">
    <name type="scientific">Pagothenia borchgrevinki</name>
    <name type="common">Bald rockcod</name>
    <name type="synonym">Trematomus borchgrevinki</name>
    <dbReference type="NCBI Taxonomy" id="8213"/>
    <lineage>
        <taxon>Eukaryota</taxon>
        <taxon>Metazoa</taxon>
        <taxon>Chordata</taxon>
        <taxon>Craniata</taxon>
        <taxon>Vertebrata</taxon>
        <taxon>Euteleostomi</taxon>
        <taxon>Actinopterygii</taxon>
        <taxon>Neopterygii</taxon>
        <taxon>Teleostei</taxon>
        <taxon>Neoteleostei</taxon>
        <taxon>Acanthomorphata</taxon>
        <taxon>Eupercaria</taxon>
        <taxon>Perciformes</taxon>
        <taxon>Notothenioidei</taxon>
        <taxon>Nototheniidae</taxon>
        <taxon>Pagothenia</taxon>
    </lineage>
</organism>
<dbReference type="InterPro" id="IPR033989">
    <property type="entry name" value="CD209-like_CTLD"/>
</dbReference>
<keyword evidence="3" id="KW-0175">Coiled coil</keyword>